<reference evidence="2" key="1">
    <citation type="submission" date="2023-08" db="EMBL/GenBank/DDBJ databases">
        <authorList>
            <person name="Alioto T."/>
            <person name="Alioto T."/>
            <person name="Gomez Garrido J."/>
        </authorList>
    </citation>
    <scope>NUCLEOTIDE SEQUENCE</scope>
</reference>
<evidence type="ECO:0000313" key="3">
    <source>
        <dbReference type="Proteomes" id="UP001162480"/>
    </source>
</evidence>
<evidence type="ECO:0000313" key="2">
    <source>
        <dbReference type="EMBL" id="CAI9737648.1"/>
    </source>
</evidence>
<dbReference type="AlphaFoldDB" id="A0AA36FKR8"/>
<evidence type="ECO:0000256" key="1">
    <source>
        <dbReference type="SAM" id="Phobius"/>
    </source>
</evidence>
<keyword evidence="1" id="KW-0812">Transmembrane</keyword>
<keyword evidence="1" id="KW-1133">Transmembrane helix</keyword>
<name>A0AA36FKR8_OCTVU</name>
<protein>
    <submittedName>
        <fullName evidence="2">Uncharacterized protein</fullName>
    </submittedName>
</protein>
<feature type="transmembrane region" description="Helical" evidence="1">
    <location>
        <begin position="49"/>
        <end position="75"/>
    </location>
</feature>
<gene>
    <name evidence="2" type="ORF">OCTVUL_1B017554</name>
</gene>
<proteinExistence type="predicted"/>
<dbReference type="EMBL" id="OX597833">
    <property type="protein sequence ID" value="CAI9737648.1"/>
    <property type="molecule type" value="Genomic_DNA"/>
</dbReference>
<dbReference type="Proteomes" id="UP001162480">
    <property type="component" value="Chromosome 20"/>
</dbReference>
<accession>A0AA36FKR8</accession>
<organism evidence="2 3">
    <name type="scientific">Octopus vulgaris</name>
    <name type="common">Common octopus</name>
    <dbReference type="NCBI Taxonomy" id="6645"/>
    <lineage>
        <taxon>Eukaryota</taxon>
        <taxon>Metazoa</taxon>
        <taxon>Spiralia</taxon>
        <taxon>Lophotrochozoa</taxon>
        <taxon>Mollusca</taxon>
        <taxon>Cephalopoda</taxon>
        <taxon>Coleoidea</taxon>
        <taxon>Octopodiformes</taxon>
        <taxon>Octopoda</taxon>
        <taxon>Incirrata</taxon>
        <taxon>Octopodidae</taxon>
        <taxon>Octopus</taxon>
    </lineage>
</organism>
<sequence length="79" mass="8423">MSGKGLVTTDAEYSSNLSRKIITLEAKLQVLSRLPAGERQTRLVVNKEAIIAAADAAAVVVVVASCFSNMSLFVLRSKN</sequence>
<keyword evidence="1" id="KW-0472">Membrane</keyword>
<keyword evidence="3" id="KW-1185">Reference proteome</keyword>